<dbReference type="AlphaFoldDB" id="A0A871R8W1"/>
<dbReference type="SMART" id="SM00160">
    <property type="entry name" value="RanBD"/>
    <property type="match status" value="1"/>
</dbReference>
<name>A0A871R8W1_DEKBR</name>
<dbReference type="PANTHER" id="PTHR23138:SF141">
    <property type="entry name" value="NUCLEAR PORE COMPLEX PROTEIN NUP50"/>
    <property type="match status" value="1"/>
</dbReference>
<reference evidence="3" key="1">
    <citation type="submission" date="2020-10" db="EMBL/GenBank/DDBJ databases">
        <authorList>
            <person name="Palmer J.M."/>
        </authorList>
    </citation>
    <scope>NUCLEOTIDE SEQUENCE</scope>
    <source>
        <strain evidence="3">UCD 2041</strain>
    </source>
</reference>
<reference evidence="3" key="2">
    <citation type="journal article" name="BMC Genomics">
        <title>New genome assemblies reveal patterns of domestication and adaptation across Brettanomyces (Dekkera) species.</title>
        <authorList>
            <person name="Roach M.J."/>
            <person name="Borneman A.R."/>
        </authorList>
    </citation>
    <scope>NUCLEOTIDE SEQUENCE</scope>
    <source>
        <strain evidence="3">UCD 2041</strain>
    </source>
</reference>
<feature type="compositionally biased region" description="Basic and acidic residues" evidence="1">
    <location>
        <begin position="429"/>
        <end position="441"/>
    </location>
</feature>
<dbReference type="OrthoDB" id="185618at2759"/>
<gene>
    <name evidence="3" type="ORF">BRETT_003308</name>
</gene>
<feature type="compositionally biased region" description="Polar residues" evidence="1">
    <location>
        <begin position="274"/>
        <end position="292"/>
    </location>
</feature>
<evidence type="ECO:0000313" key="3">
    <source>
        <dbReference type="EMBL" id="QOU23117.1"/>
    </source>
</evidence>
<feature type="compositionally biased region" description="Low complexity" evidence="1">
    <location>
        <begin position="399"/>
        <end position="428"/>
    </location>
</feature>
<evidence type="ECO:0000256" key="1">
    <source>
        <dbReference type="SAM" id="MobiDB-lite"/>
    </source>
</evidence>
<accession>A0A871R8W1</accession>
<dbReference type="EMBL" id="CP063137">
    <property type="protein sequence ID" value="QOU23117.1"/>
    <property type="molecule type" value="Genomic_DNA"/>
</dbReference>
<feature type="compositionally biased region" description="Basic and acidic residues" evidence="1">
    <location>
        <begin position="223"/>
        <end position="234"/>
    </location>
</feature>
<feature type="compositionally biased region" description="Low complexity" evidence="1">
    <location>
        <begin position="333"/>
        <end position="360"/>
    </location>
</feature>
<dbReference type="Proteomes" id="UP000663131">
    <property type="component" value="Chromosome 9"/>
</dbReference>
<feature type="domain" description="RanBD1" evidence="2">
    <location>
        <begin position="447"/>
        <end position="574"/>
    </location>
</feature>
<dbReference type="GeneID" id="64575232"/>
<feature type="compositionally biased region" description="Basic and acidic residues" evidence="1">
    <location>
        <begin position="317"/>
        <end position="332"/>
    </location>
</feature>
<dbReference type="KEGG" id="bbrx:BRETT_003308"/>
<evidence type="ECO:0000259" key="2">
    <source>
        <dbReference type="PROSITE" id="PS50196"/>
    </source>
</evidence>
<dbReference type="Pfam" id="PF00638">
    <property type="entry name" value="Ran_BP1"/>
    <property type="match status" value="1"/>
</dbReference>
<feature type="compositionally biased region" description="Polar residues" evidence="1">
    <location>
        <begin position="381"/>
        <end position="398"/>
    </location>
</feature>
<dbReference type="RefSeq" id="XP_041139610.1">
    <property type="nucleotide sequence ID" value="XM_041281819.1"/>
</dbReference>
<organism evidence="3 4">
    <name type="scientific">Dekkera bruxellensis</name>
    <name type="common">Brettanomyces custersii</name>
    <dbReference type="NCBI Taxonomy" id="5007"/>
    <lineage>
        <taxon>Eukaryota</taxon>
        <taxon>Fungi</taxon>
        <taxon>Dikarya</taxon>
        <taxon>Ascomycota</taxon>
        <taxon>Saccharomycotina</taxon>
        <taxon>Pichiomycetes</taxon>
        <taxon>Pichiales</taxon>
        <taxon>Pichiaceae</taxon>
        <taxon>Brettanomyces</taxon>
    </lineage>
</organism>
<dbReference type="InterPro" id="IPR045255">
    <property type="entry name" value="RanBP1-like"/>
</dbReference>
<proteinExistence type="predicted"/>
<dbReference type="PANTHER" id="PTHR23138">
    <property type="entry name" value="RAN BINDING PROTEIN"/>
    <property type="match status" value="1"/>
</dbReference>
<feature type="compositionally biased region" description="Basic and acidic residues" evidence="1">
    <location>
        <begin position="258"/>
        <end position="273"/>
    </location>
</feature>
<dbReference type="PROSITE" id="PS50196">
    <property type="entry name" value="RANBD1"/>
    <property type="match status" value="1"/>
</dbReference>
<sequence length="574" mass="62298">MGKRTKTQLTREQVYSGEAEASSGDDIPLKPKMASREKMAQRKIAHFKSRLHTDFGVPKFHAASSNEVSETSNSSSTNDLAEATQLKSLNANFLKAINDSINVNPVANLTSILQKYMDYYKKVESGELEVKNASIPEVHIKPIAVDQTNTFNFGDFDKKGNELKEPESAQPKINHAMDHKNEKVLSDKVEDVKKIDLSGPKFTLNKLPTSADYGFKFGNVPKNSDESDGKESKTKGPTFKITPELSRPDPNAVFKFSPDSKKEDDNDKKEEKVGSSSPSLQSKPAFSFTSAEIKQPAGETKPSASTTTPGFSFAKPDSNKNKEEPKKDEKPAAKPAFTFGSSTSNNGSGFSGFKFGAGTSLSSNTDNDKPSASAFKFSVPSADSSKPSTGFSFGSNSASTNSNPFGGSNSSSFGFSFTPPSADSSHPSPDNDTKKQDEDNVKGNFAVVKLTEKVDVKTGEEDEKAIFTKRTKLSKFNPENKEKPYETVGVGELKVLVNDKTKKSRILIRSDGNGNVLLNVLILKDLTFSLIGSKKNILRIPTVTSDGKMEMYIAQVKTGDDGSALLKKVQDCQN</sequence>
<evidence type="ECO:0000313" key="4">
    <source>
        <dbReference type="Proteomes" id="UP000663131"/>
    </source>
</evidence>
<dbReference type="InterPro" id="IPR011993">
    <property type="entry name" value="PH-like_dom_sf"/>
</dbReference>
<dbReference type="SUPFAM" id="SSF50729">
    <property type="entry name" value="PH domain-like"/>
    <property type="match status" value="1"/>
</dbReference>
<feature type="region of interest" description="Disordered" evidence="1">
    <location>
        <begin position="214"/>
        <end position="442"/>
    </location>
</feature>
<dbReference type="InterPro" id="IPR000156">
    <property type="entry name" value="Ran_bind_dom"/>
</dbReference>
<dbReference type="Gene3D" id="2.30.29.30">
    <property type="entry name" value="Pleckstrin-homology domain (PH domain)/Phosphotyrosine-binding domain (PTB)"/>
    <property type="match status" value="1"/>
</dbReference>
<protein>
    <recommendedName>
        <fullName evidence="2">RanBD1 domain-containing protein</fullName>
    </recommendedName>
</protein>
<feature type="region of interest" description="Disordered" evidence="1">
    <location>
        <begin position="1"/>
        <end position="30"/>
    </location>
</feature>